<protein>
    <submittedName>
        <fullName evidence="1">GNAT family N-acetyltransferase</fullName>
    </submittedName>
</protein>
<keyword evidence="2" id="KW-1185">Reference proteome</keyword>
<dbReference type="GO" id="GO:0016740">
    <property type="term" value="F:transferase activity"/>
    <property type="evidence" value="ECO:0007669"/>
    <property type="project" value="UniProtKB-KW"/>
</dbReference>
<accession>A0A255H041</accession>
<dbReference type="Proteomes" id="UP000216311">
    <property type="component" value="Unassembled WGS sequence"/>
</dbReference>
<dbReference type="RefSeq" id="WP_094364154.1">
    <property type="nucleotide sequence ID" value="NZ_NMVQ01000020.1"/>
</dbReference>
<keyword evidence="1" id="KW-0808">Transferase</keyword>
<gene>
    <name evidence="1" type="ORF">CGZ93_10795</name>
</gene>
<dbReference type="AlphaFoldDB" id="A0A255H041"/>
<dbReference type="EMBL" id="NMVQ01000020">
    <property type="protein sequence ID" value="OYO21160.1"/>
    <property type="molecule type" value="Genomic_DNA"/>
</dbReference>
<dbReference type="Gene3D" id="3.40.630.30">
    <property type="match status" value="1"/>
</dbReference>
<evidence type="ECO:0000313" key="2">
    <source>
        <dbReference type="Proteomes" id="UP000216311"/>
    </source>
</evidence>
<comment type="caution">
    <text evidence="1">The sequence shown here is derived from an EMBL/GenBank/DDBJ whole genome shotgun (WGS) entry which is preliminary data.</text>
</comment>
<dbReference type="InterPro" id="IPR016181">
    <property type="entry name" value="Acyl_CoA_acyltransferase"/>
</dbReference>
<proteinExistence type="predicted"/>
<organism evidence="1 2">
    <name type="scientific">Enemella dayhoffiae</name>
    <dbReference type="NCBI Taxonomy" id="2016507"/>
    <lineage>
        <taxon>Bacteria</taxon>
        <taxon>Bacillati</taxon>
        <taxon>Actinomycetota</taxon>
        <taxon>Actinomycetes</taxon>
        <taxon>Propionibacteriales</taxon>
        <taxon>Propionibacteriaceae</taxon>
        <taxon>Enemella</taxon>
    </lineage>
</organism>
<dbReference type="OrthoDB" id="4119890at2"/>
<name>A0A255H041_9ACTN</name>
<reference evidence="1 2" key="1">
    <citation type="submission" date="2017-07" db="EMBL/GenBank/DDBJ databases">
        <title>Draft whole genome sequences of clinical Proprionibacteriaceae strains.</title>
        <authorList>
            <person name="Bernier A.-M."/>
            <person name="Bernard K."/>
            <person name="Domingo M.-C."/>
        </authorList>
    </citation>
    <scope>NUCLEOTIDE SEQUENCE [LARGE SCALE GENOMIC DNA]</scope>
    <source>
        <strain evidence="1 2">NML 130396</strain>
    </source>
</reference>
<evidence type="ECO:0000313" key="1">
    <source>
        <dbReference type="EMBL" id="OYO21160.1"/>
    </source>
</evidence>
<dbReference type="SUPFAM" id="SSF55729">
    <property type="entry name" value="Acyl-CoA N-acyltransferases (Nat)"/>
    <property type="match status" value="1"/>
</dbReference>
<sequence length="351" mass="38810">MQIEEITPHLIDGRPHPGLVEVVELWRRWGEAQFGHDDFQHGPLGLAHQLRELPSVRQRLFLARDGDRVVGSVQLGLSLADNLHLADLEPCVDPDADPAAVLGTLWSELQPVLSAEGRTAVSVWTTSSLETGPDPVIPVTGSGRVQRDATANWLLDNGFLLDQVERAGLLRLDGSPDLGAQLSDAEPHSAAYHLVQWKGITPEPLREPMAMLRGRMSTDVPKGDLPMEAERWDAERVLALDSRHADGGQTDLWTVAVHTDTGEPVAHTYLGMPQEKPEVAWQEDTLVRPDHRGHRLGMRIKAANLLQLRAGHPAVRRVWTWNADENAPMLAINDALGFRPDAVEGLWVWRA</sequence>